<gene>
    <name evidence="1" type="ORF">OH76DRAFT_935614</name>
</gene>
<organism evidence="1 2">
    <name type="scientific">Lentinus brumalis</name>
    <dbReference type="NCBI Taxonomy" id="2498619"/>
    <lineage>
        <taxon>Eukaryota</taxon>
        <taxon>Fungi</taxon>
        <taxon>Dikarya</taxon>
        <taxon>Basidiomycota</taxon>
        <taxon>Agaricomycotina</taxon>
        <taxon>Agaricomycetes</taxon>
        <taxon>Polyporales</taxon>
        <taxon>Polyporaceae</taxon>
        <taxon>Lentinus</taxon>
    </lineage>
</organism>
<proteinExistence type="predicted"/>
<dbReference type="Proteomes" id="UP000256964">
    <property type="component" value="Unassembled WGS sequence"/>
</dbReference>
<reference evidence="1 2" key="1">
    <citation type="journal article" date="2018" name="Biotechnol. Biofuels">
        <title>Integrative visual omics of the white-rot fungus Polyporus brumalis exposes the biotechnological potential of its oxidative enzymes for delignifying raw plant biomass.</title>
        <authorList>
            <person name="Miyauchi S."/>
            <person name="Rancon A."/>
            <person name="Drula E."/>
            <person name="Hage H."/>
            <person name="Chaduli D."/>
            <person name="Favel A."/>
            <person name="Grisel S."/>
            <person name="Henrissat B."/>
            <person name="Herpoel-Gimbert I."/>
            <person name="Ruiz-Duenas F.J."/>
            <person name="Chevret D."/>
            <person name="Hainaut M."/>
            <person name="Lin J."/>
            <person name="Wang M."/>
            <person name="Pangilinan J."/>
            <person name="Lipzen A."/>
            <person name="Lesage-Meessen L."/>
            <person name="Navarro D."/>
            <person name="Riley R."/>
            <person name="Grigoriev I.V."/>
            <person name="Zhou S."/>
            <person name="Raouche S."/>
            <person name="Rosso M.N."/>
        </authorList>
    </citation>
    <scope>NUCLEOTIDE SEQUENCE [LARGE SCALE GENOMIC DNA]</scope>
    <source>
        <strain evidence="1 2">BRFM 1820</strain>
    </source>
</reference>
<protein>
    <submittedName>
        <fullName evidence="1">Uncharacterized protein</fullName>
    </submittedName>
</protein>
<sequence length="161" mass="18126">MQSQSRLQEACVRTLTGVVVARYDLPGWPTHGRILHRLYPNLKAYGSTYVLDSQIPHFGVRAPTFLASLGLVPNNTPHDRRQDVPDSNCGEARQPVWRDAARGFTRVRERTCPMRDSPRHYRRAVPVPGGAGVRSGPPFCMATQNTKALQQMCQSRCCHWT</sequence>
<name>A0A371CZC5_9APHY</name>
<dbReference type="EMBL" id="KZ857435">
    <property type="protein sequence ID" value="RDX45623.1"/>
    <property type="molecule type" value="Genomic_DNA"/>
</dbReference>
<evidence type="ECO:0000313" key="2">
    <source>
        <dbReference type="Proteomes" id="UP000256964"/>
    </source>
</evidence>
<keyword evidence="2" id="KW-1185">Reference proteome</keyword>
<accession>A0A371CZC5</accession>
<dbReference type="AlphaFoldDB" id="A0A371CZC5"/>
<evidence type="ECO:0000313" key="1">
    <source>
        <dbReference type="EMBL" id="RDX45623.1"/>
    </source>
</evidence>